<proteinExistence type="predicted"/>
<dbReference type="Pfam" id="PF07238">
    <property type="entry name" value="PilZ"/>
    <property type="match status" value="1"/>
</dbReference>
<dbReference type="Gene3D" id="2.40.10.220">
    <property type="entry name" value="predicted glycosyltransferase like domains"/>
    <property type="match status" value="1"/>
</dbReference>
<dbReference type="STRING" id="69895.SAMN05192551_101453"/>
<keyword evidence="3" id="KW-1185">Reference proteome</keyword>
<reference evidence="3" key="1">
    <citation type="submission" date="2016-10" db="EMBL/GenBank/DDBJ databases">
        <authorList>
            <person name="Varghese N."/>
            <person name="Submissions S."/>
        </authorList>
    </citation>
    <scope>NUCLEOTIDE SEQUENCE [LARGE SCALE GENOMIC DNA]</scope>
    <source>
        <strain evidence="3">Z-7934</strain>
    </source>
</reference>
<dbReference type="RefSeq" id="WP_177208732.1">
    <property type="nucleotide sequence ID" value="NZ_FOQA01000001.1"/>
</dbReference>
<dbReference type="Proteomes" id="UP000199287">
    <property type="component" value="Unassembled WGS sequence"/>
</dbReference>
<dbReference type="AlphaFoldDB" id="A0A1I3AXN6"/>
<dbReference type="EMBL" id="FOQA01000001">
    <property type="protein sequence ID" value="SFH54566.1"/>
    <property type="molecule type" value="Genomic_DNA"/>
</dbReference>
<organism evidence="2 3">
    <name type="scientific">Tindallia magadiensis</name>
    <dbReference type="NCBI Taxonomy" id="69895"/>
    <lineage>
        <taxon>Bacteria</taxon>
        <taxon>Bacillati</taxon>
        <taxon>Bacillota</taxon>
        <taxon>Clostridia</taxon>
        <taxon>Peptostreptococcales</taxon>
        <taxon>Tindalliaceae</taxon>
        <taxon>Tindallia</taxon>
    </lineage>
</organism>
<gene>
    <name evidence="2" type="ORF">SAMN05192551_101453</name>
</gene>
<accession>A0A1I3AXN6</accession>
<sequence>MEEKRKVTRVEFHIKGKVKSGNINLVGQVHDLSLKGLFLKVEKPLKSSLLGEKVDVLIELMDHSSNIEIQAEGSIVRIEDNGIGIKLEHIDLDSFTHLKNIISYNAGDHDRIMDEFIDTMYHED</sequence>
<dbReference type="SUPFAM" id="SSF141371">
    <property type="entry name" value="PilZ domain-like"/>
    <property type="match status" value="1"/>
</dbReference>
<protein>
    <submittedName>
        <fullName evidence="2">PilZ domain-containing protein</fullName>
    </submittedName>
</protein>
<dbReference type="InterPro" id="IPR009875">
    <property type="entry name" value="PilZ_domain"/>
</dbReference>
<evidence type="ECO:0000259" key="1">
    <source>
        <dbReference type="Pfam" id="PF07238"/>
    </source>
</evidence>
<feature type="domain" description="PilZ" evidence="1">
    <location>
        <begin position="3"/>
        <end position="102"/>
    </location>
</feature>
<evidence type="ECO:0000313" key="2">
    <source>
        <dbReference type="EMBL" id="SFH54566.1"/>
    </source>
</evidence>
<evidence type="ECO:0000313" key="3">
    <source>
        <dbReference type="Proteomes" id="UP000199287"/>
    </source>
</evidence>
<dbReference type="GO" id="GO:0035438">
    <property type="term" value="F:cyclic-di-GMP binding"/>
    <property type="evidence" value="ECO:0007669"/>
    <property type="project" value="InterPro"/>
</dbReference>
<name>A0A1I3AXN6_9FIRM</name>